<reference evidence="3" key="1">
    <citation type="submission" date="2016-11" db="EMBL/GenBank/DDBJ databases">
        <authorList>
            <person name="Varghese N."/>
            <person name="Submissions S."/>
        </authorList>
    </citation>
    <scope>NUCLEOTIDE SEQUENCE [LARGE SCALE GENOMIC DNA]</scope>
    <source>
        <strain evidence="3">DSM 22623</strain>
    </source>
</reference>
<name>A0A1M6GLF8_9FLAO</name>
<evidence type="ECO:0000313" key="2">
    <source>
        <dbReference type="EMBL" id="SHJ10782.1"/>
    </source>
</evidence>
<protein>
    <submittedName>
        <fullName evidence="2">Uncharacterized protein</fullName>
    </submittedName>
</protein>
<dbReference type="STRING" id="570521.SAMN04488508_105339"/>
<dbReference type="Proteomes" id="UP000184432">
    <property type="component" value="Unassembled WGS sequence"/>
</dbReference>
<feature type="transmembrane region" description="Helical" evidence="1">
    <location>
        <begin position="20"/>
        <end position="40"/>
    </location>
</feature>
<evidence type="ECO:0000313" key="3">
    <source>
        <dbReference type="Proteomes" id="UP000184432"/>
    </source>
</evidence>
<evidence type="ECO:0000256" key="1">
    <source>
        <dbReference type="SAM" id="Phobius"/>
    </source>
</evidence>
<dbReference type="AlphaFoldDB" id="A0A1M6GLF8"/>
<gene>
    <name evidence="2" type="ORF">SAMN04488508_105339</name>
</gene>
<keyword evidence="1" id="KW-0472">Membrane</keyword>
<dbReference type="EMBL" id="FQYP01000005">
    <property type="protein sequence ID" value="SHJ10782.1"/>
    <property type="molecule type" value="Genomic_DNA"/>
</dbReference>
<organism evidence="2 3">
    <name type="scientific">Aquimarina spongiae</name>
    <dbReference type="NCBI Taxonomy" id="570521"/>
    <lineage>
        <taxon>Bacteria</taxon>
        <taxon>Pseudomonadati</taxon>
        <taxon>Bacteroidota</taxon>
        <taxon>Flavobacteriia</taxon>
        <taxon>Flavobacteriales</taxon>
        <taxon>Flavobacteriaceae</taxon>
        <taxon>Aquimarina</taxon>
    </lineage>
</organism>
<sequence>MKKNSGKYFQNLNPQKVVKLVVPLFIASFIVMCIYFLIIFETVVG</sequence>
<proteinExistence type="predicted"/>
<accession>A0A1M6GLF8</accession>
<keyword evidence="3" id="KW-1185">Reference proteome</keyword>
<keyword evidence="1" id="KW-1133">Transmembrane helix</keyword>
<keyword evidence="1" id="KW-0812">Transmembrane</keyword>